<dbReference type="RefSeq" id="WP_011992010.1">
    <property type="nucleotide sequence ID" value="NC_009715.2"/>
</dbReference>
<dbReference type="KEGG" id="ccv:CCV52592_0963"/>
<reference evidence="1" key="1">
    <citation type="submission" date="2016-07" db="EMBL/GenBank/DDBJ databases">
        <title>Comparative genomics of the Campylobacter concisus group.</title>
        <authorList>
            <person name="Miller W.G."/>
            <person name="Yee E."/>
            <person name="Chapman M.H."/>
            <person name="Huynh S."/>
            <person name="Bono J.L."/>
            <person name="On S.L.W."/>
            <person name="StLeger J."/>
            <person name="Foster G."/>
            <person name="Parker C.T."/>
        </authorList>
    </citation>
    <scope>NUCLEOTIDE SEQUENCE</scope>
    <source>
        <strain evidence="1">525.92</strain>
    </source>
</reference>
<sequence length="331" mass="38227">MTIEQIYKELSKIDKLTEKEDFLSKQIKEALSVKDDELLVHISEFALNDDCEKFNSEFRAWALQWLTEHIIDKFNNNKASDADAEILDDCLWKFKWIVADFGKSASTPKERIEETNEMMRQLYEHFELSLAAYHKALMLQNITMGDVREARVNFELWQGLAHDDMNDCEACEASDLTLYNYFIGNYEEALNAAEPILRGELTCSEVPHMTYAPVLFSMINLGKIEEARALLPQAISVISSEPRTISQMPLLIEAAVRLNERQMACDLANKYKDVILDDNDDIGALRLFIAMSVFDEQTYKRALEGAASFDKRDQNSYYSDYLQEYYAKFSK</sequence>
<name>A7GX89_CAMC5</name>
<proteinExistence type="predicted"/>
<dbReference type="Proteomes" id="UP000006380">
    <property type="component" value="Chromosome"/>
</dbReference>
<accession>A7GX89</accession>
<protein>
    <recommendedName>
        <fullName evidence="3">Tetratricopeptide repeat protein</fullName>
    </recommendedName>
</protein>
<gene>
    <name evidence="1" type="ORF">CCV52592_0963</name>
</gene>
<dbReference type="AlphaFoldDB" id="A7GX89"/>
<dbReference type="OrthoDB" id="56388at2"/>
<dbReference type="STRING" id="360105.CCV52592_0963"/>
<organism evidence="1 2">
    <name type="scientific">Campylobacter curvus (strain 525.92)</name>
    <dbReference type="NCBI Taxonomy" id="360105"/>
    <lineage>
        <taxon>Bacteria</taxon>
        <taxon>Pseudomonadati</taxon>
        <taxon>Campylobacterota</taxon>
        <taxon>Epsilonproteobacteria</taxon>
        <taxon>Campylobacterales</taxon>
        <taxon>Campylobacteraceae</taxon>
        <taxon>Campylobacter</taxon>
    </lineage>
</organism>
<dbReference type="HOGENOM" id="CLU_780273_0_0_7"/>
<dbReference type="EMBL" id="CP000767">
    <property type="protein sequence ID" value="EAU00016.1"/>
    <property type="molecule type" value="Genomic_DNA"/>
</dbReference>
<keyword evidence="2" id="KW-1185">Reference proteome</keyword>
<evidence type="ECO:0000313" key="1">
    <source>
        <dbReference type="EMBL" id="EAU00016.1"/>
    </source>
</evidence>
<evidence type="ECO:0000313" key="2">
    <source>
        <dbReference type="Proteomes" id="UP000006380"/>
    </source>
</evidence>
<evidence type="ECO:0008006" key="3">
    <source>
        <dbReference type="Google" id="ProtNLM"/>
    </source>
</evidence>